<dbReference type="InterPro" id="IPR023090">
    <property type="entry name" value="UPF0702_alpha/beta_dom_sf"/>
</dbReference>
<keyword evidence="4 7" id="KW-0812">Transmembrane</keyword>
<evidence type="ECO:0000256" key="2">
    <source>
        <dbReference type="ARBA" id="ARBA00006448"/>
    </source>
</evidence>
<keyword evidence="10" id="KW-1185">Reference proteome</keyword>
<evidence type="ECO:0000259" key="8">
    <source>
        <dbReference type="Pfam" id="PF04239"/>
    </source>
</evidence>
<feature type="transmembrane region" description="Helical" evidence="7">
    <location>
        <begin position="27"/>
        <end position="46"/>
    </location>
</feature>
<protein>
    <submittedName>
        <fullName evidence="9">DUF421 domain-containing protein</fullName>
    </submittedName>
</protein>
<accession>A0ABW9RTY3</accession>
<evidence type="ECO:0000256" key="1">
    <source>
        <dbReference type="ARBA" id="ARBA00004651"/>
    </source>
</evidence>
<dbReference type="EMBL" id="SMLW01000636">
    <property type="protein sequence ID" value="MTI27647.1"/>
    <property type="molecule type" value="Genomic_DNA"/>
</dbReference>
<evidence type="ECO:0000313" key="10">
    <source>
        <dbReference type="Proteomes" id="UP000798808"/>
    </source>
</evidence>
<dbReference type="Pfam" id="PF04239">
    <property type="entry name" value="DUF421"/>
    <property type="match status" value="1"/>
</dbReference>
<dbReference type="Proteomes" id="UP000798808">
    <property type="component" value="Unassembled WGS sequence"/>
</dbReference>
<feature type="domain" description="YetF C-terminal" evidence="8">
    <location>
        <begin position="76"/>
        <end position="148"/>
    </location>
</feature>
<dbReference type="Gene3D" id="3.30.240.20">
    <property type="entry name" value="bsu07140 like domains"/>
    <property type="match status" value="1"/>
</dbReference>
<keyword evidence="5 7" id="KW-1133">Transmembrane helix</keyword>
<evidence type="ECO:0000256" key="3">
    <source>
        <dbReference type="ARBA" id="ARBA00022475"/>
    </source>
</evidence>
<dbReference type="InterPro" id="IPR007353">
    <property type="entry name" value="DUF421"/>
</dbReference>
<evidence type="ECO:0000256" key="7">
    <source>
        <dbReference type="SAM" id="Phobius"/>
    </source>
</evidence>
<evidence type="ECO:0000256" key="6">
    <source>
        <dbReference type="ARBA" id="ARBA00023136"/>
    </source>
</evidence>
<comment type="caution">
    <text evidence="9">The sequence shown here is derived from an EMBL/GenBank/DDBJ whole genome shotgun (WGS) entry which is preliminary data.</text>
</comment>
<keyword evidence="3" id="KW-1003">Cell membrane</keyword>
<gene>
    <name evidence="9" type="ORF">E1163_22000</name>
</gene>
<evidence type="ECO:0000313" key="9">
    <source>
        <dbReference type="EMBL" id="MTI27647.1"/>
    </source>
</evidence>
<organism evidence="9 10">
    <name type="scientific">Fulvivirga kasyanovii</name>
    <dbReference type="NCBI Taxonomy" id="396812"/>
    <lineage>
        <taxon>Bacteria</taxon>
        <taxon>Pseudomonadati</taxon>
        <taxon>Bacteroidota</taxon>
        <taxon>Cytophagia</taxon>
        <taxon>Cytophagales</taxon>
        <taxon>Fulvivirgaceae</taxon>
        <taxon>Fulvivirga</taxon>
    </lineage>
</organism>
<comment type="subcellular location">
    <subcellularLocation>
        <location evidence="1">Cell membrane</location>
        <topology evidence="1">Multi-pass membrane protein</topology>
    </subcellularLocation>
</comment>
<evidence type="ECO:0000256" key="5">
    <source>
        <dbReference type="ARBA" id="ARBA00022989"/>
    </source>
</evidence>
<reference evidence="9 10" key="1">
    <citation type="submission" date="2019-02" db="EMBL/GenBank/DDBJ databases">
        <authorList>
            <person name="Goldberg S.R."/>
            <person name="Haltli B.A."/>
            <person name="Correa H."/>
            <person name="Russell K.G."/>
        </authorList>
    </citation>
    <scope>NUCLEOTIDE SEQUENCE [LARGE SCALE GENOMIC DNA]</scope>
    <source>
        <strain evidence="9 10">JCM 16186</strain>
    </source>
</reference>
<evidence type="ECO:0000256" key="4">
    <source>
        <dbReference type="ARBA" id="ARBA00022692"/>
    </source>
</evidence>
<keyword evidence="6 7" id="KW-0472">Membrane</keyword>
<proteinExistence type="inferred from homology"/>
<name>A0ABW9RTY3_9BACT</name>
<dbReference type="PANTHER" id="PTHR34582">
    <property type="entry name" value="UPF0702 TRANSMEMBRANE PROTEIN YCAP"/>
    <property type="match status" value="1"/>
</dbReference>
<feature type="transmembrane region" description="Helical" evidence="7">
    <location>
        <begin position="52"/>
        <end position="74"/>
    </location>
</feature>
<sequence>MAVRALIVFVIAVTLIRVSNKRIFGKFTSFDIVLGIILGSILSRAITANSPFVPTICAATVLVLLHRLMGLLAFRYDWFGALVKGHHQMLVKDGEIIWKQMSLQNISKKDLEEAMRNAGNTTDISAVKYAFLERSGDISIILKSDERENDQNP</sequence>
<dbReference type="PANTHER" id="PTHR34582:SF6">
    <property type="entry name" value="UPF0702 TRANSMEMBRANE PROTEIN YCAP"/>
    <property type="match status" value="1"/>
</dbReference>
<comment type="similarity">
    <text evidence="2">Belongs to the UPF0702 family.</text>
</comment>